<dbReference type="GO" id="GO:0005085">
    <property type="term" value="F:guanyl-nucleotide exchange factor activity"/>
    <property type="evidence" value="ECO:0007669"/>
    <property type="project" value="UniProtKB-ARBA"/>
</dbReference>
<dbReference type="Gene3D" id="3.40.50.11500">
    <property type="match status" value="1"/>
</dbReference>
<gene>
    <name evidence="4" type="ORF">O3P69_012644</name>
</gene>
<accession>A0AAW0SAT6</accession>
<keyword evidence="5" id="KW-1185">Reference proteome</keyword>
<dbReference type="InterPro" id="IPR011990">
    <property type="entry name" value="TPR-like_helical_dom_sf"/>
</dbReference>
<dbReference type="InterPro" id="IPR037516">
    <property type="entry name" value="Tripartite_DENN"/>
</dbReference>
<feature type="domain" description="UDENN" evidence="3">
    <location>
        <begin position="1"/>
        <end position="442"/>
    </location>
</feature>
<feature type="compositionally biased region" description="Pro residues" evidence="2">
    <location>
        <begin position="531"/>
        <end position="541"/>
    </location>
</feature>
<dbReference type="GO" id="GO:0031410">
    <property type="term" value="C:cytoplasmic vesicle"/>
    <property type="evidence" value="ECO:0007669"/>
    <property type="project" value="TreeGrafter"/>
</dbReference>
<dbReference type="InterPro" id="IPR001194">
    <property type="entry name" value="cDENN_dom"/>
</dbReference>
<dbReference type="SMART" id="SM00799">
    <property type="entry name" value="DENN"/>
    <property type="match status" value="1"/>
</dbReference>
<dbReference type="Proteomes" id="UP001487740">
    <property type="component" value="Unassembled WGS sequence"/>
</dbReference>
<dbReference type="AlphaFoldDB" id="A0AAW0SAT6"/>
<evidence type="ECO:0000259" key="3">
    <source>
        <dbReference type="PROSITE" id="PS50211"/>
    </source>
</evidence>
<dbReference type="InterPro" id="IPR002885">
    <property type="entry name" value="PPR_rpt"/>
</dbReference>
<dbReference type="EMBL" id="JARAKH010002053">
    <property type="protein sequence ID" value="KAK8372424.1"/>
    <property type="molecule type" value="Genomic_DNA"/>
</dbReference>
<evidence type="ECO:0000256" key="2">
    <source>
        <dbReference type="SAM" id="MobiDB-lite"/>
    </source>
</evidence>
<organism evidence="4 5">
    <name type="scientific">Scylla paramamosain</name>
    <name type="common">Mud crab</name>
    <dbReference type="NCBI Taxonomy" id="85552"/>
    <lineage>
        <taxon>Eukaryota</taxon>
        <taxon>Metazoa</taxon>
        <taxon>Ecdysozoa</taxon>
        <taxon>Arthropoda</taxon>
        <taxon>Crustacea</taxon>
        <taxon>Multicrustacea</taxon>
        <taxon>Malacostraca</taxon>
        <taxon>Eumalacostraca</taxon>
        <taxon>Eucarida</taxon>
        <taxon>Decapoda</taxon>
        <taxon>Pleocyemata</taxon>
        <taxon>Brachyura</taxon>
        <taxon>Eubrachyura</taxon>
        <taxon>Portunoidea</taxon>
        <taxon>Portunidae</taxon>
        <taxon>Portuninae</taxon>
        <taxon>Scylla</taxon>
    </lineage>
</organism>
<reference evidence="4 5" key="1">
    <citation type="submission" date="2023-03" db="EMBL/GenBank/DDBJ databases">
        <title>High-quality genome of Scylla paramamosain provides insights in environmental adaptation.</title>
        <authorList>
            <person name="Zhang L."/>
        </authorList>
    </citation>
    <scope>NUCLEOTIDE SEQUENCE [LARGE SCALE GENOMIC DNA]</scope>
    <source>
        <strain evidence="4">LZ_2023a</strain>
        <tissue evidence="4">Muscle</tissue>
    </source>
</reference>
<feature type="region of interest" description="Disordered" evidence="2">
    <location>
        <begin position="474"/>
        <end position="498"/>
    </location>
</feature>
<proteinExistence type="predicted"/>
<feature type="region of interest" description="Disordered" evidence="2">
    <location>
        <begin position="715"/>
        <end position="752"/>
    </location>
</feature>
<dbReference type="Gene3D" id="1.25.40.10">
    <property type="entry name" value="Tetratricopeptide repeat domain"/>
    <property type="match status" value="1"/>
</dbReference>
<evidence type="ECO:0000313" key="4">
    <source>
        <dbReference type="EMBL" id="KAK8372424.1"/>
    </source>
</evidence>
<dbReference type="PANTHER" id="PTHR12296:SF30">
    <property type="entry name" value="DENN DOMAIN-CONTAINING PROTEIN CRAG"/>
    <property type="match status" value="1"/>
</dbReference>
<dbReference type="PANTHER" id="PTHR12296">
    <property type="entry name" value="DENN DOMAIN-CONTAINING PROTEIN 4"/>
    <property type="match status" value="1"/>
</dbReference>
<dbReference type="GO" id="GO:0032483">
    <property type="term" value="P:regulation of Rab protein signal transduction"/>
    <property type="evidence" value="ECO:0007669"/>
    <property type="project" value="TreeGrafter"/>
</dbReference>
<feature type="compositionally biased region" description="Basic and acidic residues" evidence="2">
    <location>
        <begin position="551"/>
        <end position="560"/>
    </location>
</feature>
<dbReference type="SMART" id="SM00801">
    <property type="entry name" value="dDENN"/>
    <property type="match status" value="1"/>
</dbReference>
<dbReference type="Pfam" id="PF03456">
    <property type="entry name" value="uDENN"/>
    <property type="match status" value="1"/>
</dbReference>
<dbReference type="PROSITE" id="PS50211">
    <property type="entry name" value="DENN"/>
    <property type="match status" value="1"/>
</dbReference>
<sequence length="752" mass="84784">MNRSTSLAYMAGIQDQYPFIPRPSFPLPADLALFCLPMGATLESWPQSSTRPQPVSSTFVLTVTSGDRTESVEKVYGAAVAFYEPYPHDKLTPEQRRALRLEEHFGRRNCVHTNKSICLLSRWPFFETFDRFLKYLHAMANSGPHLVPIEKGVPFPSSRRPRILIQLDAKERISLTQPEDSPIPLSGAKFRQLVMNLRPDGCLTVLLFALTEQKILLHSLRPDVLTAVSEAISMIIFPFHWQCPYIPLCPLGLSDLLNAPIPFLLGLDSRFFDLYDPPADVICIDLDTGAIYVPEEKKYLVTKLLPPRPARTLRAALEGVCEKMHRLERSLQQHLKTQRGEGDSAIDSEFKMKRKEQQLDVEIQEAFLRFTATILKGYSSFLLPIVSSRAGANCDTASLFDIEAFVRSRDRRHHRFYQLLVNTQMFSRFIEERSFVSDKDASLAFFDECADKVQEEDTTIRLLEVETAHSEHTLFLPPPEPVSDTTTTTTTTTASGADADTVTNSNAVTFTYMGFPKLRQDLFPCEEPLPALPPQVKPPQTTPASPLARRTKQEVKTDQRVASRHAQTPILWAKCLLHTCYSLWFTQLPAFASTQHSKPRLLQLAFKILTNMQKLHLSQADEVCYRVMMQLCGVYSQPILAVKVLCEMRQHGITPNAITYGYYNRAVMENKWMQSNLLWNKLRNVLIGVAAFKKCGLERAHRRKLKTLALDTPDKALTDADSGSHVSLESNPGYSSVSDASDGQSPPAPPPL</sequence>
<feature type="region of interest" description="Disordered" evidence="2">
    <location>
        <begin position="531"/>
        <end position="560"/>
    </location>
</feature>
<evidence type="ECO:0000256" key="1">
    <source>
        <dbReference type="PROSITE-ProRule" id="PRU00708"/>
    </source>
</evidence>
<dbReference type="InterPro" id="IPR005113">
    <property type="entry name" value="uDENN_dom"/>
</dbReference>
<dbReference type="Pfam" id="PF02141">
    <property type="entry name" value="DENN"/>
    <property type="match status" value="1"/>
</dbReference>
<dbReference type="Pfam" id="PF03455">
    <property type="entry name" value="dDENN"/>
    <property type="match status" value="1"/>
</dbReference>
<feature type="compositionally biased region" description="Polar residues" evidence="2">
    <location>
        <begin position="724"/>
        <end position="744"/>
    </location>
</feature>
<dbReference type="InterPro" id="IPR005112">
    <property type="entry name" value="dDENN_dom"/>
</dbReference>
<dbReference type="InterPro" id="IPR043153">
    <property type="entry name" value="DENN_C"/>
</dbReference>
<dbReference type="InterPro" id="IPR051696">
    <property type="entry name" value="DENN_Domain_GEFs"/>
</dbReference>
<feature type="repeat" description="PPR" evidence="1">
    <location>
        <begin position="621"/>
        <end position="655"/>
    </location>
</feature>
<dbReference type="PROSITE" id="PS51375">
    <property type="entry name" value="PPR"/>
    <property type="match status" value="1"/>
</dbReference>
<feature type="compositionally biased region" description="Low complexity" evidence="2">
    <location>
        <begin position="482"/>
        <end position="498"/>
    </location>
</feature>
<dbReference type="Gene3D" id="3.30.450.200">
    <property type="match status" value="1"/>
</dbReference>
<name>A0AAW0SAT6_SCYPA</name>
<comment type="caution">
    <text evidence="4">The sequence shown here is derived from an EMBL/GenBank/DDBJ whole genome shotgun (WGS) entry which is preliminary data.</text>
</comment>
<dbReference type="SMART" id="SM00800">
    <property type="entry name" value="uDENN"/>
    <property type="match status" value="1"/>
</dbReference>
<evidence type="ECO:0000313" key="5">
    <source>
        <dbReference type="Proteomes" id="UP001487740"/>
    </source>
</evidence>
<protein>
    <recommendedName>
        <fullName evidence="3">UDENN domain-containing protein</fullName>
    </recommendedName>
</protein>